<dbReference type="Pfam" id="PF03435">
    <property type="entry name" value="Sacchrp_dh_NADP"/>
    <property type="match status" value="1"/>
</dbReference>
<accession>X1MKN1</accession>
<dbReference type="InterPro" id="IPR036291">
    <property type="entry name" value="NAD(P)-bd_dom_sf"/>
</dbReference>
<dbReference type="Gene3D" id="3.40.50.720">
    <property type="entry name" value="NAD(P)-binding Rossmann-like Domain"/>
    <property type="match status" value="1"/>
</dbReference>
<feature type="domain" description="Saccharopine dehydrogenase NADP binding" evidence="1">
    <location>
        <begin position="4"/>
        <end position="61"/>
    </location>
</feature>
<proteinExistence type="predicted"/>
<protein>
    <recommendedName>
        <fullName evidence="1">Saccharopine dehydrogenase NADP binding domain-containing protein</fullName>
    </recommendedName>
</protein>
<dbReference type="InterPro" id="IPR005097">
    <property type="entry name" value="Sacchrp_dh_NADP-bd"/>
</dbReference>
<feature type="non-terminal residue" evidence="2">
    <location>
        <position position="62"/>
    </location>
</feature>
<dbReference type="SUPFAM" id="SSF51735">
    <property type="entry name" value="NAD(P)-binding Rossmann-fold domains"/>
    <property type="match status" value="1"/>
</dbReference>
<dbReference type="EMBL" id="BARV01022187">
    <property type="protein sequence ID" value="GAI18611.1"/>
    <property type="molecule type" value="Genomic_DNA"/>
</dbReference>
<comment type="caution">
    <text evidence="2">The sequence shown here is derived from an EMBL/GenBank/DDBJ whole genome shotgun (WGS) entry which is preliminary data.</text>
</comment>
<name>X1MKN1_9ZZZZ</name>
<evidence type="ECO:0000259" key="1">
    <source>
        <dbReference type="Pfam" id="PF03435"/>
    </source>
</evidence>
<sequence length="62" mass="6803">MRALVLGGAGAVCKETTRDLAEYSDYDEIVVADFNLEAATSLVKDIGDRRLTPLFFDAEEYG</sequence>
<reference evidence="2" key="1">
    <citation type="journal article" date="2014" name="Front. Microbiol.">
        <title>High frequency of phylogenetically diverse reductive dehalogenase-homologous genes in deep subseafloor sedimentary metagenomes.</title>
        <authorList>
            <person name="Kawai M."/>
            <person name="Futagami T."/>
            <person name="Toyoda A."/>
            <person name="Takaki Y."/>
            <person name="Nishi S."/>
            <person name="Hori S."/>
            <person name="Arai W."/>
            <person name="Tsubouchi T."/>
            <person name="Morono Y."/>
            <person name="Uchiyama I."/>
            <person name="Ito T."/>
            <person name="Fujiyama A."/>
            <person name="Inagaki F."/>
            <person name="Takami H."/>
        </authorList>
    </citation>
    <scope>NUCLEOTIDE SEQUENCE</scope>
    <source>
        <strain evidence="2">Expedition CK06-06</strain>
    </source>
</reference>
<evidence type="ECO:0000313" key="2">
    <source>
        <dbReference type="EMBL" id="GAI18611.1"/>
    </source>
</evidence>
<dbReference type="AlphaFoldDB" id="X1MKN1"/>
<gene>
    <name evidence="2" type="ORF">S06H3_36600</name>
</gene>
<organism evidence="2">
    <name type="scientific">marine sediment metagenome</name>
    <dbReference type="NCBI Taxonomy" id="412755"/>
    <lineage>
        <taxon>unclassified sequences</taxon>
        <taxon>metagenomes</taxon>
        <taxon>ecological metagenomes</taxon>
    </lineage>
</organism>